<sequence length="257" mass="28392">MTNAVEIRELHKSFGDLEVLKGIDLDVAQGEAVVLLGSSGSGKSTLLRCINFMEEPTSGRVSLNGDLIGTEQGGRMRYRESDLCQLRTRIGMVFQHFNLFPHKTVLENVMEGQVIVLGRSKAEAKEKAMAQLARVGLEEKAPEYPARLSGGQKQRVAIARALAMDPEVMLFDEVTSALDPELVGEVLKTMRQLAEEGMTMVCVTHEIGFAYHVANKVCFLHQGQILEQGAPQVVLKTPETSRVREFLEGHSLFKLPE</sequence>
<dbReference type="GO" id="GO:0015424">
    <property type="term" value="F:ABC-type amino acid transporter activity"/>
    <property type="evidence" value="ECO:0007669"/>
    <property type="project" value="InterPro"/>
</dbReference>
<comment type="similarity">
    <text evidence="2">Belongs to the ABC transporter superfamily.</text>
</comment>
<dbReference type="PANTHER" id="PTHR43166:SF35">
    <property type="entry name" value="L-CYSTINE IMPORT ATP-BINDING PROTEIN TCYN"/>
    <property type="match status" value="1"/>
</dbReference>
<dbReference type="InterPro" id="IPR027417">
    <property type="entry name" value="P-loop_NTPase"/>
</dbReference>
<dbReference type="AlphaFoldDB" id="A0A0J9E9N9"/>
<dbReference type="EMBL" id="LFTY01000002">
    <property type="protein sequence ID" value="KMW59500.1"/>
    <property type="molecule type" value="Genomic_DNA"/>
</dbReference>
<keyword evidence="5" id="KW-0547">Nucleotide-binding</keyword>
<dbReference type="Gene3D" id="3.40.50.300">
    <property type="entry name" value="P-loop containing nucleotide triphosphate hydrolases"/>
    <property type="match status" value="1"/>
</dbReference>
<dbReference type="GO" id="GO:0016887">
    <property type="term" value="F:ATP hydrolysis activity"/>
    <property type="evidence" value="ECO:0007669"/>
    <property type="project" value="InterPro"/>
</dbReference>
<dbReference type="InterPro" id="IPR003439">
    <property type="entry name" value="ABC_transporter-like_ATP-bd"/>
</dbReference>
<evidence type="ECO:0000313" key="10">
    <source>
        <dbReference type="Proteomes" id="UP000037178"/>
    </source>
</evidence>
<comment type="subcellular location">
    <subcellularLocation>
        <location evidence="1">Cell membrane</location>
        <topology evidence="1">Peripheral membrane protein</topology>
    </subcellularLocation>
</comment>
<evidence type="ECO:0000256" key="2">
    <source>
        <dbReference type="ARBA" id="ARBA00005417"/>
    </source>
</evidence>
<keyword evidence="7" id="KW-0472">Membrane</keyword>
<dbReference type="Pfam" id="PF00005">
    <property type="entry name" value="ABC_tran"/>
    <property type="match status" value="1"/>
</dbReference>
<dbReference type="RefSeq" id="WP_049644971.1">
    <property type="nucleotide sequence ID" value="NZ_LFTY01000002.1"/>
</dbReference>
<gene>
    <name evidence="9" type="ORF">AIOL_004482</name>
</gene>
<dbReference type="OrthoDB" id="9802264at2"/>
<dbReference type="PANTHER" id="PTHR43166">
    <property type="entry name" value="AMINO ACID IMPORT ATP-BINDING PROTEIN"/>
    <property type="match status" value="1"/>
</dbReference>
<dbReference type="InterPro" id="IPR050086">
    <property type="entry name" value="MetN_ABC_transporter-like"/>
</dbReference>
<feature type="domain" description="ABC transporter" evidence="8">
    <location>
        <begin position="5"/>
        <end position="247"/>
    </location>
</feature>
<keyword evidence="6 9" id="KW-0067">ATP-binding</keyword>
<dbReference type="STRING" id="1675527.AIOL_004482"/>
<dbReference type="PROSITE" id="PS50893">
    <property type="entry name" value="ABC_TRANSPORTER_2"/>
    <property type="match status" value="1"/>
</dbReference>
<dbReference type="SMART" id="SM00382">
    <property type="entry name" value="AAA"/>
    <property type="match status" value="1"/>
</dbReference>
<dbReference type="CDD" id="cd03262">
    <property type="entry name" value="ABC_HisP_GlnQ"/>
    <property type="match status" value="1"/>
</dbReference>
<evidence type="ECO:0000256" key="5">
    <source>
        <dbReference type="ARBA" id="ARBA00022741"/>
    </source>
</evidence>
<evidence type="ECO:0000256" key="4">
    <source>
        <dbReference type="ARBA" id="ARBA00022475"/>
    </source>
</evidence>
<evidence type="ECO:0000259" key="8">
    <source>
        <dbReference type="PROSITE" id="PS50893"/>
    </source>
</evidence>
<comment type="caution">
    <text evidence="9">The sequence shown here is derived from an EMBL/GenBank/DDBJ whole genome shotgun (WGS) entry which is preliminary data.</text>
</comment>
<evidence type="ECO:0000256" key="7">
    <source>
        <dbReference type="ARBA" id="ARBA00023136"/>
    </source>
</evidence>
<name>A0A0J9E9N9_9RHOB</name>
<dbReference type="GO" id="GO:0005524">
    <property type="term" value="F:ATP binding"/>
    <property type="evidence" value="ECO:0007669"/>
    <property type="project" value="UniProtKB-KW"/>
</dbReference>
<dbReference type="FunFam" id="3.40.50.300:FF:000020">
    <property type="entry name" value="Amino acid ABC transporter ATP-binding component"/>
    <property type="match status" value="1"/>
</dbReference>
<organism evidence="9 10">
    <name type="scientific">Candidatus Rhodobacter oscarellae</name>
    <dbReference type="NCBI Taxonomy" id="1675527"/>
    <lineage>
        <taxon>Bacteria</taxon>
        <taxon>Pseudomonadati</taxon>
        <taxon>Pseudomonadota</taxon>
        <taxon>Alphaproteobacteria</taxon>
        <taxon>Rhodobacterales</taxon>
        <taxon>Rhodobacter group</taxon>
        <taxon>Rhodobacter</taxon>
    </lineage>
</organism>
<evidence type="ECO:0000313" key="9">
    <source>
        <dbReference type="EMBL" id="KMW59500.1"/>
    </source>
</evidence>
<proteinExistence type="inferred from homology"/>
<dbReference type="InterPro" id="IPR030679">
    <property type="entry name" value="ABC_ATPase_HisP-typ"/>
</dbReference>
<reference evidence="9 10" key="1">
    <citation type="submission" date="2015-06" db="EMBL/GenBank/DDBJ databases">
        <title>Draft genome sequence of an Alphaproteobacteria species associated to the Mediterranean sponge Oscarella lobularis.</title>
        <authorList>
            <person name="Jourda C."/>
            <person name="Santini S."/>
            <person name="Claverie J.-M."/>
        </authorList>
    </citation>
    <scope>NUCLEOTIDE SEQUENCE [LARGE SCALE GENOMIC DNA]</scope>
    <source>
        <strain evidence="9">IGS</strain>
    </source>
</reference>
<dbReference type="PIRSF" id="PIRSF039085">
    <property type="entry name" value="ABC_ATPase_HisP"/>
    <property type="match status" value="1"/>
</dbReference>
<keyword evidence="3" id="KW-0813">Transport</keyword>
<dbReference type="InterPro" id="IPR003593">
    <property type="entry name" value="AAA+_ATPase"/>
</dbReference>
<keyword evidence="10" id="KW-1185">Reference proteome</keyword>
<evidence type="ECO:0000256" key="3">
    <source>
        <dbReference type="ARBA" id="ARBA00022448"/>
    </source>
</evidence>
<protein>
    <submittedName>
        <fullName evidence="9">Histidine ABC transporter, ATP-binding protein HisP</fullName>
    </submittedName>
</protein>
<dbReference type="InterPro" id="IPR017871">
    <property type="entry name" value="ABC_transporter-like_CS"/>
</dbReference>
<dbReference type="PROSITE" id="PS00211">
    <property type="entry name" value="ABC_TRANSPORTER_1"/>
    <property type="match status" value="1"/>
</dbReference>
<accession>A0A0J9E9N9</accession>
<dbReference type="GO" id="GO:0005886">
    <property type="term" value="C:plasma membrane"/>
    <property type="evidence" value="ECO:0007669"/>
    <property type="project" value="UniProtKB-SubCell"/>
</dbReference>
<evidence type="ECO:0000256" key="1">
    <source>
        <dbReference type="ARBA" id="ARBA00004202"/>
    </source>
</evidence>
<dbReference type="Proteomes" id="UP000037178">
    <property type="component" value="Unassembled WGS sequence"/>
</dbReference>
<evidence type="ECO:0000256" key="6">
    <source>
        <dbReference type="ARBA" id="ARBA00022840"/>
    </source>
</evidence>
<keyword evidence="4" id="KW-1003">Cell membrane</keyword>
<dbReference type="SUPFAM" id="SSF52540">
    <property type="entry name" value="P-loop containing nucleoside triphosphate hydrolases"/>
    <property type="match status" value="1"/>
</dbReference>
<dbReference type="PATRIC" id="fig|1675527.3.peg.4689"/>